<evidence type="ECO:0000313" key="2">
    <source>
        <dbReference type="Proteomes" id="UP001461341"/>
    </source>
</evidence>
<proteinExistence type="predicted"/>
<dbReference type="EMBL" id="CP121689">
    <property type="protein sequence ID" value="WZL77107.1"/>
    <property type="molecule type" value="Genomic_DNA"/>
</dbReference>
<name>A0ABZ2YE72_9BACT</name>
<dbReference type="Proteomes" id="UP001461341">
    <property type="component" value="Chromosome"/>
</dbReference>
<evidence type="ECO:0008006" key="3">
    <source>
        <dbReference type="Google" id="ProtNLM"/>
    </source>
</evidence>
<dbReference type="RefSeq" id="WP_369019273.1">
    <property type="nucleotide sequence ID" value="NZ_CP121689.1"/>
</dbReference>
<protein>
    <recommendedName>
        <fullName evidence="3">Transposase</fullName>
    </recommendedName>
</protein>
<evidence type="ECO:0000313" key="1">
    <source>
        <dbReference type="EMBL" id="WZL77107.1"/>
    </source>
</evidence>
<gene>
    <name evidence="1" type="ORF">QBE54_05180</name>
</gene>
<keyword evidence="2" id="KW-1185">Reference proteome</keyword>
<accession>A0ABZ2YE72</accession>
<organism evidence="1 2">
    <name type="scientific">Thermatribacter velox</name>
    <dbReference type="NCBI Taxonomy" id="3039681"/>
    <lineage>
        <taxon>Bacteria</taxon>
        <taxon>Pseudomonadati</taxon>
        <taxon>Atribacterota</taxon>
        <taxon>Atribacteria</taxon>
        <taxon>Atribacterales</taxon>
        <taxon>Thermatribacteraceae</taxon>
        <taxon>Thermatribacter</taxon>
    </lineage>
</organism>
<reference evidence="1 2" key="1">
    <citation type="submission" date="2023-03" db="EMBL/GenBank/DDBJ databases">
        <title>Novel Species.</title>
        <authorList>
            <person name="Ma S."/>
        </authorList>
    </citation>
    <scope>NUCLEOTIDE SEQUENCE [LARGE SCALE GENOMIC DNA]</scope>
    <source>
        <strain evidence="1 2">B11</strain>
    </source>
</reference>
<sequence>MKCCRKERKKLFAYLSLPYSWKQRVRTTNLGENFFKHLRTFLRRFPGLNDEEHMDYVMTTYLLSLETKRKAITRRDNPYQFRLIFNTGN</sequence>